<sequence>MKKAVIIASVASMIDQFNRDNINLLQKLGYEVSVVCNFEHGSSTSNEQVKKLMTDLDNLKIKRYHVPIPRSMFDIKNMIKSYCLLKKLSFDKQYDLMHCHSPIGGVVARLAFKKSHQQGTRVIYTAHGFHFYDGAPLKNWIIFYPVEKLCSKLTDCIITINKEDYKRAKEKFCVKEVEYIPGIGIHVEEIQNIYTDIEKKKTEFSITNEKILVSVGELNSNKNHEIIIRALALLKTDTKYKYILCGKGDKEEYLKDLVKQLNLQNKVIFAGYRNDIKEILKLADIFCFPSYREGLSVALMEAMAIGLPVICSRIRGNIDLIDENKGGLFFDSNDIIECLNCIEVLLGNEKKCSDYSLYNLIKIKKFDINKINFLMEKIYLGNGESYDQCYSTSL</sequence>
<organism evidence="3 4">
    <name type="scientific">Thomasclavelia cocleata</name>
    <dbReference type="NCBI Taxonomy" id="69824"/>
    <lineage>
        <taxon>Bacteria</taxon>
        <taxon>Bacillati</taxon>
        <taxon>Bacillota</taxon>
        <taxon>Erysipelotrichia</taxon>
        <taxon>Erysipelotrichales</taxon>
        <taxon>Coprobacillaceae</taxon>
        <taxon>Thomasclavelia</taxon>
    </lineage>
</organism>
<keyword evidence="4" id="KW-1185">Reference proteome</keyword>
<keyword evidence="3" id="KW-0808">Transferase</keyword>
<dbReference type="GeneID" id="78287787"/>
<dbReference type="RefSeq" id="WP_092352655.1">
    <property type="nucleotide sequence ID" value="NZ_CAMWPS010000059.1"/>
</dbReference>
<dbReference type="GO" id="GO:0016757">
    <property type="term" value="F:glycosyltransferase activity"/>
    <property type="evidence" value="ECO:0007669"/>
    <property type="project" value="InterPro"/>
</dbReference>
<dbReference type="Gene3D" id="3.40.50.2000">
    <property type="entry name" value="Glycogen Phosphorylase B"/>
    <property type="match status" value="2"/>
</dbReference>
<name>A0A1I0D8M3_9FIRM</name>
<reference evidence="4" key="1">
    <citation type="submission" date="2016-10" db="EMBL/GenBank/DDBJ databases">
        <authorList>
            <person name="Varghese N."/>
            <person name="Submissions S."/>
        </authorList>
    </citation>
    <scope>NUCLEOTIDE SEQUENCE [LARGE SCALE GENOMIC DNA]</scope>
    <source>
        <strain evidence="4">DSM 1551</strain>
    </source>
</reference>
<dbReference type="InterPro" id="IPR001296">
    <property type="entry name" value="Glyco_trans_1"/>
</dbReference>
<evidence type="ECO:0000313" key="3">
    <source>
        <dbReference type="EMBL" id="SET28423.1"/>
    </source>
</evidence>
<dbReference type="SUPFAM" id="SSF53756">
    <property type="entry name" value="UDP-Glycosyltransferase/glycogen phosphorylase"/>
    <property type="match status" value="1"/>
</dbReference>
<dbReference type="PANTHER" id="PTHR12526:SF630">
    <property type="entry name" value="GLYCOSYLTRANSFERASE"/>
    <property type="match status" value="1"/>
</dbReference>
<evidence type="ECO:0000259" key="2">
    <source>
        <dbReference type="Pfam" id="PF13439"/>
    </source>
</evidence>
<evidence type="ECO:0000313" key="4">
    <source>
        <dbReference type="Proteomes" id="UP000198558"/>
    </source>
</evidence>
<proteinExistence type="predicted"/>
<dbReference type="AlphaFoldDB" id="A0A1I0D8M3"/>
<dbReference type="Pfam" id="PF13439">
    <property type="entry name" value="Glyco_transf_4"/>
    <property type="match status" value="1"/>
</dbReference>
<dbReference type="EMBL" id="FOIN01000005">
    <property type="protein sequence ID" value="SET28423.1"/>
    <property type="molecule type" value="Genomic_DNA"/>
</dbReference>
<feature type="domain" description="Glycosyl transferase family 1" evidence="1">
    <location>
        <begin position="199"/>
        <end position="356"/>
    </location>
</feature>
<evidence type="ECO:0000259" key="1">
    <source>
        <dbReference type="Pfam" id="PF00534"/>
    </source>
</evidence>
<accession>A0A1I0D8M3</accession>
<protein>
    <submittedName>
        <fullName evidence="3">Glycosyltransferase involved in cell wall bisynthesis</fullName>
    </submittedName>
</protein>
<gene>
    <name evidence="3" type="ORF">SAMN04489758_10564</name>
</gene>
<dbReference type="Proteomes" id="UP000198558">
    <property type="component" value="Unassembled WGS sequence"/>
</dbReference>
<dbReference type="Pfam" id="PF00534">
    <property type="entry name" value="Glycos_transf_1"/>
    <property type="match status" value="1"/>
</dbReference>
<dbReference type="InterPro" id="IPR028098">
    <property type="entry name" value="Glyco_trans_4-like_N"/>
</dbReference>
<feature type="domain" description="Glycosyltransferase subfamily 4-like N-terminal" evidence="2">
    <location>
        <begin position="23"/>
        <end position="181"/>
    </location>
</feature>
<dbReference type="OrthoDB" id="9806653at2"/>
<dbReference type="PANTHER" id="PTHR12526">
    <property type="entry name" value="GLYCOSYLTRANSFERASE"/>
    <property type="match status" value="1"/>
</dbReference>
<dbReference type="CDD" id="cd03808">
    <property type="entry name" value="GT4_CapM-like"/>
    <property type="match status" value="1"/>
</dbReference>